<dbReference type="Proteomes" id="UP001500067">
    <property type="component" value="Unassembled WGS sequence"/>
</dbReference>
<protein>
    <recommendedName>
        <fullName evidence="5">Iron-binding zinc finger CDGSH type domain-containing protein</fullName>
    </recommendedName>
</protein>
<evidence type="ECO:0000256" key="1">
    <source>
        <dbReference type="ARBA" id="ARBA00022714"/>
    </source>
</evidence>
<evidence type="ECO:0000259" key="5">
    <source>
        <dbReference type="SMART" id="SM00704"/>
    </source>
</evidence>
<evidence type="ECO:0000313" key="6">
    <source>
        <dbReference type="EMBL" id="GAA4464770.1"/>
    </source>
</evidence>
<keyword evidence="4" id="KW-0411">Iron-sulfur</keyword>
<keyword evidence="2" id="KW-0479">Metal-binding</keyword>
<accession>A0ABP8NBZ8</accession>
<evidence type="ECO:0000313" key="7">
    <source>
        <dbReference type="Proteomes" id="UP001500067"/>
    </source>
</evidence>
<evidence type="ECO:0000256" key="4">
    <source>
        <dbReference type="ARBA" id="ARBA00023014"/>
    </source>
</evidence>
<dbReference type="RefSeq" id="WP_345081194.1">
    <property type="nucleotide sequence ID" value="NZ_BAABFA010000010.1"/>
</dbReference>
<dbReference type="InterPro" id="IPR042216">
    <property type="entry name" value="MitoNEET_CISD"/>
</dbReference>
<feature type="domain" description="Iron-binding zinc finger CDGSH type" evidence="5">
    <location>
        <begin position="105"/>
        <end position="142"/>
    </location>
</feature>
<dbReference type="Pfam" id="PF06902">
    <property type="entry name" value="Fer4_19"/>
    <property type="match status" value="1"/>
</dbReference>
<keyword evidence="1" id="KW-0001">2Fe-2S</keyword>
<dbReference type="InterPro" id="IPR018967">
    <property type="entry name" value="FeS-contain_CDGSH-typ"/>
</dbReference>
<dbReference type="Gene3D" id="3.40.5.90">
    <property type="entry name" value="CDGSH iron-sulfur domain, mitoNEET-type"/>
    <property type="match status" value="1"/>
</dbReference>
<name>A0ABP8NBZ8_9BACT</name>
<dbReference type="SMART" id="SM00704">
    <property type="entry name" value="ZnF_CDGSH"/>
    <property type="match status" value="1"/>
</dbReference>
<dbReference type="Pfam" id="PF09360">
    <property type="entry name" value="zf-CDGSH"/>
    <property type="match status" value="1"/>
</dbReference>
<evidence type="ECO:0000256" key="2">
    <source>
        <dbReference type="ARBA" id="ARBA00022723"/>
    </source>
</evidence>
<comment type="caution">
    <text evidence="6">The sequence shown here is derived from an EMBL/GenBank/DDBJ whole genome shotgun (WGS) entry which is preliminary data.</text>
</comment>
<keyword evidence="3" id="KW-0408">Iron</keyword>
<reference evidence="7" key="1">
    <citation type="journal article" date="2019" name="Int. J. Syst. Evol. Microbiol.">
        <title>The Global Catalogue of Microorganisms (GCM) 10K type strain sequencing project: providing services to taxonomists for standard genome sequencing and annotation.</title>
        <authorList>
            <consortium name="The Broad Institute Genomics Platform"/>
            <consortium name="The Broad Institute Genome Sequencing Center for Infectious Disease"/>
            <person name="Wu L."/>
            <person name="Ma J."/>
        </authorList>
    </citation>
    <scope>NUCLEOTIDE SEQUENCE [LARGE SCALE GENOMIC DNA]</scope>
    <source>
        <strain evidence="7">JCM 32105</strain>
    </source>
</reference>
<gene>
    <name evidence="6" type="ORF">GCM10023093_15790</name>
</gene>
<organism evidence="6 7">
    <name type="scientific">Nemorincola caseinilytica</name>
    <dbReference type="NCBI Taxonomy" id="2054315"/>
    <lineage>
        <taxon>Bacteria</taxon>
        <taxon>Pseudomonadati</taxon>
        <taxon>Bacteroidota</taxon>
        <taxon>Chitinophagia</taxon>
        <taxon>Chitinophagales</taxon>
        <taxon>Chitinophagaceae</taxon>
        <taxon>Nemorincola</taxon>
    </lineage>
</organism>
<evidence type="ECO:0000256" key="3">
    <source>
        <dbReference type="ARBA" id="ARBA00023004"/>
    </source>
</evidence>
<proteinExistence type="predicted"/>
<sequence length="146" mass="16140">MEEQIKHYTRDGLTVIWKPAQCIHSTICWKGLIKVFNPRARPWINIEGADTERIIEQVKKCPSGALSYIQNAHTATPDGTIQDSSTSVEVLKNGPLMVYGNLRVKDSAGNEVVKSKVTAFCRCGASANKPYCDGSHMRIGFTDDRG</sequence>
<dbReference type="EMBL" id="BAABFA010000010">
    <property type="protein sequence ID" value="GAA4464770.1"/>
    <property type="molecule type" value="Genomic_DNA"/>
</dbReference>
<keyword evidence="7" id="KW-1185">Reference proteome</keyword>
<dbReference type="InterPro" id="IPR010693">
    <property type="entry name" value="Divergent_4Fe-4S_mono-cluster"/>
</dbReference>